<accession>A0ABU9DPP3</accession>
<name>A0ABU9DPP3_9BACL</name>
<dbReference type="SUPFAM" id="SSF50969">
    <property type="entry name" value="YVTN repeat-like/Quinoprotein amine dehydrogenase"/>
    <property type="match status" value="1"/>
</dbReference>
<reference evidence="2 3" key="1">
    <citation type="submission" date="2024-04" db="EMBL/GenBank/DDBJ databases">
        <title>draft genome sequnece of Paenibacillus filicis.</title>
        <authorList>
            <person name="Kim D.-U."/>
        </authorList>
    </citation>
    <scope>NUCLEOTIDE SEQUENCE [LARGE SCALE GENOMIC DNA]</scope>
    <source>
        <strain evidence="2 3">KACC14197</strain>
    </source>
</reference>
<dbReference type="PANTHER" id="PTHR19879">
    <property type="entry name" value="TRANSCRIPTION INITIATION FACTOR TFIID"/>
    <property type="match status" value="1"/>
</dbReference>
<evidence type="ECO:0000256" key="1">
    <source>
        <dbReference type="PROSITE-ProRule" id="PRU00221"/>
    </source>
</evidence>
<sequence>MEMEQRMVTAKKYNMAGRHREAMDLLGPVWHEDVRSLEAPALRQIALGCLYYYAEAAILGERFEIAVKAAERFETMLAGTAEHEVLDQDLRFMRTVLQGAVSLFGPWEGRKQGLHSLGSSLAYGGLKPLWKVRVKYILALADYLDYNVIDARRKLSDLSPEEEALFPGPISELSLQLEARSLLDFQALRSERRAFVEIGEYNDSIRQLELNAEGTWVAVMYQDGVLKLLHTENGSEAASFSDNKALYEQEKAGEAGLAFSPDSRYLAVGLAVGLVKVYDLQERRLLAEYACPGLDWEQLDKNAYYEEYTHVRFSATGRYLVIVPTASSYDPQGDDGYPIPEPYRTFTCIDSVSGQIVLQHTFDDESKIAAIAMSPDEKRLAVGLFGKRMTVWDVQTGQCVYEEEGFVWLGLPSRVGMTQTIAFSGDSQKLFYAARDSVRIICLADGSRTGDIPLPGGRVCCALGLDTRDRVVVARYRHNTPSSIVRYGTGYDEEEMSIERVAVDVEHIWMDEERDEMWVYASPVLQVRKYGSGELIQTYDPYQWAYSPYLIGNTVSFAPKAGMAAISFGSKIRLI</sequence>
<evidence type="ECO:0000313" key="2">
    <source>
        <dbReference type="EMBL" id="MEK8130839.1"/>
    </source>
</evidence>
<gene>
    <name evidence="2" type="ORF">WMW72_23310</name>
</gene>
<protein>
    <recommendedName>
        <fullName evidence="4">WD40 repeat domain-containing protein</fullName>
    </recommendedName>
</protein>
<evidence type="ECO:0008006" key="4">
    <source>
        <dbReference type="Google" id="ProtNLM"/>
    </source>
</evidence>
<dbReference type="Proteomes" id="UP001469365">
    <property type="component" value="Unassembled WGS sequence"/>
</dbReference>
<dbReference type="InterPro" id="IPR011044">
    <property type="entry name" value="Quino_amine_DH_bsu"/>
</dbReference>
<keyword evidence="1" id="KW-0853">WD repeat</keyword>
<keyword evidence="3" id="KW-1185">Reference proteome</keyword>
<dbReference type="InterPro" id="IPR015943">
    <property type="entry name" value="WD40/YVTN_repeat-like_dom_sf"/>
</dbReference>
<feature type="repeat" description="WD" evidence="1">
    <location>
        <begin position="361"/>
        <end position="402"/>
    </location>
</feature>
<proteinExistence type="predicted"/>
<evidence type="ECO:0000313" key="3">
    <source>
        <dbReference type="Proteomes" id="UP001469365"/>
    </source>
</evidence>
<dbReference type="PANTHER" id="PTHR19879:SF9">
    <property type="entry name" value="TRANSCRIPTION INITIATION FACTOR TFIID SUBUNIT 5"/>
    <property type="match status" value="1"/>
</dbReference>
<dbReference type="EMBL" id="JBBPCC010000017">
    <property type="protein sequence ID" value="MEK8130839.1"/>
    <property type="molecule type" value="Genomic_DNA"/>
</dbReference>
<dbReference type="SMART" id="SM00320">
    <property type="entry name" value="WD40"/>
    <property type="match status" value="3"/>
</dbReference>
<dbReference type="Gene3D" id="2.130.10.10">
    <property type="entry name" value="YVTN repeat-like/Quinoprotein amine dehydrogenase"/>
    <property type="match status" value="2"/>
</dbReference>
<dbReference type="PROSITE" id="PS50082">
    <property type="entry name" value="WD_REPEATS_2"/>
    <property type="match status" value="1"/>
</dbReference>
<dbReference type="RefSeq" id="WP_341417981.1">
    <property type="nucleotide sequence ID" value="NZ_JBBPCC010000017.1"/>
</dbReference>
<comment type="caution">
    <text evidence="2">The sequence shown here is derived from an EMBL/GenBank/DDBJ whole genome shotgun (WGS) entry which is preliminary data.</text>
</comment>
<organism evidence="2 3">
    <name type="scientific">Paenibacillus filicis</name>
    <dbReference type="NCBI Taxonomy" id="669464"/>
    <lineage>
        <taxon>Bacteria</taxon>
        <taxon>Bacillati</taxon>
        <taxon>Bacillota</taxon>
        <taxon>Bacilli</taxon>
        <taxon>Bacillales</taxon>
        <taxon>Paenibacillaceae</taxon>
        <taxon>Paenibacillus</taxon>
    </lineage>
</organism>
<dbReference type="InterPro" id="IPR001680">
    <property type="entry name" value="WD40_rpt"/>
</dbReference>